<proteinExistence type="predicted"/>
<dbReference type="PANTHER" id="PTHR36121:SF1">
    <property type="entry name" value="PROTEIN SXY"/>
    <property type="match status" value="1"/>
</dbReference>
<evidence type="ECO:0000259" key="1">
    <source>
        <dbReference type="Pfam" id="PF04993"/>
    </source>
</evidence>
<dbReference type="Pfam" id="PF04993">
    <property type="entry name" value="TfoX_N"/>
    <property type="match status" value="1"/>
</dbReference>
<gene>
    <name evidence="2" type="ORF">MNBD_UNCLBAC01-255</name>
</gene>
<evidence type="ECO:0000313" key="2">
    <source>
        <dbReference type="EMBL" id="VAX34988.1"/>
    </source>
</evidence>
<name>A0A3B1DG74_9ZZZZ</name>
<dbReference type="InterPro" id="IPR007076">
    <property type="entry name" value="TfoX_N"/>
</dbReference>
<sequence length="110" mass="12682">MSASLEFVEYIKELFGFSLGTLKEGKFFGGFAFKSGSKQFAMIMDNTLYFCVNDRTRPKYEALGMEPFSYATKKRRVNVKKYYSVSADLFEDNEKLIEWAKEAIESAYNA</sequence>
<dbReference type="EMBL" id="UOGJ01000022">
    <property type="protein sequence ID" value="VAX34988.1"/>
    <property type="molecule type" value="Genomic_DNA"/>
</dbReference>
<accession>A0A3B1DG74</accession>
<reference evidence="2" key="1">
    <citation type="submission" date="2018-06" db="EMBL/GenBank/DDBJ databases">
        <authorList>
            <person name="Zhirakovskaya E."/>
        </authorList>
    </citation>
    <scope>NUCLEOTIDE SEQUENCE</scope>
</reference>
<organism evidence="2">
    <name type="scientific">hydrothermal vent metagenome</name>
    <dbReference type="NCBI Taxonomy" id="652676"/>
    <lineage>
        <taxon>unclassified sequences</taxon>
        <taxon>metagenomes</taxon>
        <taxon>ecological metagenomes</taxon>
    </lineage>
</organism>
<dbReference type="SUPFAM" id="SSF159894">
    <property type="entry name" value="YgaC/TfoX-N like"/>
    <property type="match status" value="1"/>
</dbReference>
<dbReference type="InterPro" id="IPR047525">
    <property type="entry name" value="TfoX-like"/>
</dbReference>
<dbReference type="Gene3D" id="3.30.1460.30">
    <property type="entry name" value="YgaC/TfoX-N like chaperone"/>
    <property type="match status" value="1"/>
</dbReference>
<dbReference type="PANTHER" id="PTHR36121">
    <property type="entry name" value="PROTEIN SXY"/>
    <property type="match status" value="1"/>
</dbReference>
<protein>
    <recommendedName>
        <fullName evidence="1">TfoX N-terminal domain-containing protein</fullName>
    </recommendedName>
</protein>
<feature type="domain" description="TfoX N-terminal" evidence="1">
    <location>
        <begin position="18"/>
        <end position="107"/>
    </location>
</feature>
<dbReference type="AlphaFoldDB" id="A0A3B1DG74"/>